<evidence type="ECO:0000256" key="5">
    <source>
        <dbReference type="ARBA" id="ARBA00022692"/>
    </source>
</evidence>
<keyword evidence="12" id="KW-1185">Reference proteome</keyword>
<dbReference type="EMBL" id="JAUSRE010000003">
    <property type="protein sequence ID" value="MDP9887101.1"/>
    <property type="molecule type" value="Genomic_DNA"/>
</dbReference>
<evidence type="ECO:0000256" key="6">
    <source>
        <dbReference type="ARBA" id="ARBA00022989"/>
    </source>
</evidence>
<feature type="transmembrane region" description="Helical" evidence="8">
    <location>
        <begin position="200"/>
        <end position="218"/>
    </location>
</feature>
<keyword evidence="4" id="KW-0808">Transferase</keyword>
<protein>
    <submittedName>
        <fullName evidence="11">4-amino-4-deoxy-L-arabinose transferase-like glycosyltransferase</fullName>
    </submittedName>
</protein>
<dbReference type="Pfam" id="PF13231">
    <property type="entry name" value="PMT_2"/>
    <property type="match status" value="1"/>
</dbReference>
<evidence type="ECO:0000313" key="12">
    <source>
        <dbReference type="Proteomes" id="UP001226577"/>
    </source>
</evidence>
<feature type="transmembrane region" description="Helical" evidence="8">
    <location>
        <begin position="456"/>
        <end position="476"/>
    </location>
</feature>
<accession>A0ABT9RPD7</accession>
<dbReference type="Proteomes" id="UP001226577">
    <property type="component" value="Unassembled WGS sequence"/>
</dbReference>
<comment type="caution">
    <text evidence="11">The sequence shown here is derived from an EMBL/GenBank/DDBJ whole genome shotgun (WGS) entry which is preliminary data.</text>
</comment>
<feature type="domain" description="Glycosyltransferase RgtA/B/C/D-like" evidence="9">
    <location>
        <begin position="84"/>
        <end position="234"/>
    </location>
</feature>
<dbReference type="InterPro" id="IPR050297">
    <property type="entry name" value="LipidA_mod_glycosyltrf_83"/>
</dbReference>
<feature type="transmembrane region" description="Helical" evidence="8">
    <location>
        <begin position="369"/>
        <end position="389"/>
    </location>
</feature>
<proteinExistence type="predicted"/>
<evidence type="ECO:0000256" key="3">
    <source>
        <dbReference type="ARBA" id="ARBA00022676"/>
    </source>
</evidence>
<feature type="transmembrane region" description="Helical" evidence="8">
    <location>
        <begin position="314"/>
        <end position="332"/>
    </location>
</feature>
<name>A0ABT9RPD7_9MICC</name>
<dbReference type="InterPro" id="IPR056785">
    <property type="entry name" value="YkcA/B-like_C"/>
</dbReference>
<feature type="transmembrane region" description="Helical" evidence="8">
    <location>
        <begin position="225"/>
        <end position="244"/>
    </location>
</feature>
<evidence type="ECO:0000256" key="7">
    <source>
        <dbReference type="ARBA" id="ARBA00023136"/>
    </source>
</evidence>
<evidence type="ECO:0000256" key="4">
    <source>
        <dbReference type="ARBA" id="ARBA00022679"/>
    </source>
</evidence>
<dbReference type="InterPro" id="IPR038731">
    <property type="entry name" value="RgtA/B/C-like"/>
</dbReference>
<keyword evidence="5 8" id="KW-0812">Transmembrane</keyword>
<feature type="transmembrane region" description="Helical" evidence="8">
    <location>
        <begin position="135"/>
        <end position="154"/>
    </location>
</feature>
<keyword evidence="6 8" id="KW-1133">Transmembrane helix</keyword>
<feature type="transmembrane region" description="Helical" evidence="8">
    <location>
        <begin position="401"/>
        <end position="418"/>
    </location>
</feature>
<sequence length="631" mass="67109">MNSHASQSPGSNLIVKVSKRTFTAGTERTLLGILLSGTALLYAWGLDQNGWANSYYSAAAMSGAEDWTAFLFGSSDPANAISVDKPPAGLWLMALSIRVFGLSPWSILLPQALMGVLSAYLLFRLARTYLGPTPALAASFLLAITPVATVMFRFNNPDALLCLVMIGIAHTTLKSIDRNNSRWLIAAGGLVGFGFLTKQLQIGLIVPAMVVTYLVFAGGKLTIRLLRLGCAGLAAAITGGWWLILVQLTDHASRPFIGGSFTNSAAELTLGYNGLDRLTGQDAASSATKGAWGSVETLDPGLQRFLQPDFSGQFGWFLPLAVAGLVISIVQLHRRQGPRPYRTFLVFNIIWLAVALILIAFMSGIVHPYYGLTAVPPICVLATVALRTFLREGLSGPRRGLAVATLVASALFAYVTAVRSADDFPGLPLVVLLLWAVTIGLYALNVQHASFHRISASLLTFTLLLGPVLWSLNTIFTGHIGAAVSAGPATLGLKADDPSRQRLNPEDPQAVVALMLGDIPAPGILAKLKNDNLATWPAAIVGSESAANYQMETGRPIMALGGFTGSDPFPTMDEFTNLVGDGKIGALVIQNLPPVTAEGRGDAARIVAWVRHHYSAQMIDGAEFYDLAVSR</sequence>
<reference evidence="11 12" key="1">
    <citation type="submission" date="2023-07" db="EMBL/GenBank/DDBJ databases">
        <title>Sorghum-associated microbial communities from plants grown in Nebraska, USA.</title>
        <authorList>
            <person name="Schachtman D."/>
        </authorList>
    </citation>
    <scope>NUCLEOTIDE SEQUENCE [LARGE SCALE GENOMIC DNA]</scope>
    <source>
        <strain evidence="11 12">CC222</strain>
    </source>
</reference>
<evidence type="ECO:0000256" key="8">
    <source>
        <dbReference type="SAM" id="Phobius"/>
    </source>
</evidence>
<dbReference type="PANTHER" id="PTHR33908">
    <property type="entry name" value="MANNOSYLTRANSFERASE YKCB-RELATED"/>
    <property type="match status" value="1"/>
</dbReference>
<evidence type="ECO:0000259" key="10">
    <source>
        <dbReference type="Pfam" id="PF24878"/>
    </source>
</evidence>
<keyword evidence="7 8" id="KW-0472">Membrane</keyword>
<feature type="transmembrane region" description="Helical" evidence="8">
    <location>
        <begin position="344"/>
        <end position="363"/>
    </location>
</feature>
<dbReference type="Pfam" id="PF24878">
    <property type="entry name" value="YkcB_C"/>
    <property type="match status" value="1"/>
</dbReference>
<feature type="transmembrane region" description="Helical" evidence="8">
    <location>
        <begin position="424"/>
        <end position="444"/>
    </location>
</feature>
<evidence type="ECO:0000256" key="1">
    <source>
        <dbReference type="ARBA" id="ARBA00004651"/>
    </source>
</evidence>
<evidence type="ECO:0000313" key="11">
    <source>
        <dbReference type="EMBL" id="MDP9887101.1"/>
    </source>
</evidence>
<comment type="subcellular location">
    <subcellularLocation>
        <location evidence="1">Cell membrane</location>
        <topology evidence="1">Multi-pass membrane protein</topology>
    </subcellularLocation>
</comment>
<dbReference type="PANTHER" id="PTHR33908:SF3">
    <property type="entry name" value="UNDECAPRENYL PHOSPHATE-ALPHA-4-AMINO-4-DEOXY-L-ARABINOSE ARABINOSYL TRANSFERASE"/>
    <property type="match status" value="1"/>
</dbReference>
<feature type="transmembrane region" description="Helical" evidence="8">
    <location>
        <begin position="102"/>
        <end position="123"/>
    </location>
</feature>
<keyword evidence="3" id="KW-0328">Glycosyltransferase</keyword>
<keyword evidence="2" id="KW-1003">Cell membrane</keyword>
<gene>
    <name evidence="11" type="ORF">J2X98_000672</name>
</gene>
<feature type="transmembrane region" description="Helical" evidence="8">
    <location>
        <begin position="29"/>
        <end position="46"/>
    </location>
</feature>
<evidence type="ECO:0000256" key="2">
    <source>
        <dbReference type="ARBA" id="ARBA00022475"/>
    </source>
</evidence>
<organism evidence="11 12">
    <name type="scientific">Pseudarthrobacter enclensis</name>
    <dbReference type="NCBI Taxonomy" id="993070"/>
    <lineage>
        <taxon>Bacteria</taxon>
        <taxon>Bacillati</taxon>
        <taxon>Actinomycetota</taxon>
        <taxon>Actinomycetes</taxon>
        <taxon>Micrococcales</taxon>
        <taxon>Micrococcaceae</taxon>
        <taxon>Pseudarthrobacter</taxon>
    </lineage>
</organism>
<dbReference type="RefSeq" id="WP_307304255.1">
    <property type="nucleotide sequence ID" value="NZ_JAUSRE010000003.1"/>
</dbReference>
<feature type="domain" description="Putative mannosyltransferase YkcA/B-like C-terminal" evidence="10">
    <location>
        <begin position="529"/>
        <end position="613"/>
    </location>
</feature>
<evidence type="ECO:0000259" key="9">
    <source>
        <dbReference type="Pfam" id="PF13231"/>
    </source>
</evidence>